<evidence type="ECO:0000256" key="1">
    <source>
        <dbReference type="SAM" id="MobiDB-lite"/>
    </source>
</evidence>
<reference evidence="3 4" key="1">
    <citation type="submission" date="2023-02" db="EMBL/GenBank/DDBJ databases">
        <authorList>
            <person name="Maleckis M."/>
        </authorList>
    </citation>
    <scope>NUCLEOTIDE SEQUENCE [LARGE SCALE GENOMIC DNA]</scope>
    <source>
        <strain evidence="3 4">P8-A2</strain>
    </source>
</reference>
<evidence type="ECO:0008006" key="5">
    <source>
        <dbReference type="Google" id="ProtNLM"/>
    </source>
</evidence>
<organism evidence="3 4">
    <name type="scientific">Streptomyces mirabilis</name>
    <dbReference type="NCBI Taxonomy" id="68239"/>
    <lineage>
        <taxon>Bacteria</taxon>
        <taxon>Bacillati</taxon>
        <taxon>Actinomycetota</taxon>
        <taxon>Actinomycetes</taxon>
        <taxon>Kitasatosporales</taxon>
        <taxon>Streptomycetaceae</taxon>
        <taxon>Streptomyces</taxon>
    </lineage>
</organism>
<proteinExistence type="predicted"/>
<evidence type="ECO:0000313" key="4">
    <source>
        <dbReference type="Proteomes" id="UP001257627"/>
    </source>
</evidence>
<keyword evidence="2" id="KW-0812">Transmembrane</keyword>
<feature type="transmembrane region" description="Helical" evidence="2">
    <location>
        <begin position="146"/>
        <end position="166"/>
    </location>
</feature>
<dbReference type="Proteomes" id="UP001257627">
    <property type="component" value="Unassembled WGS sequence"/>
</dbReference>
<feature type="transmembrane region" description="Helical" evidence="2">
    <location>
        <begin position="113"/>
        <end position="134"/>
    </location>
</feature>
<keyword evidence="4" id="KW-1185">Reference proteome</keyword>
<gene>
    <name evidence="3" type="ORF">PU648_26195</name>
</gene>
<dbReference type="EMBL" id="JARAKF010000001">
    <property type="protein sequence ID" value="MDU8995783.1"/>
    <property type="molecule type" value="Genomic_DNA"/>
</dbReference>
<keyword evidence="2" id="KW-1133">Transmembrane helix</keyword>
<sequence>MKSPLAPKPETARETRCGTGATPRTGRTATDRNDARWIPVVPGPTTAFARFVLCGGGVGVVSSAAVSLCAALMSWMVANALMTAASTVLCTELHARFAFGSGRRAGWRRHWQSAGSAAAAYAVTCAAMAVLHMVRPSPGIFSEQAVYLSAAGLAGTGRFLVLRLFVFADSAHDGTRIAPRPHDDTAGALLDQLTVRDKDVPTPIADGPTNTKIAERLLL</sequence>
<name>A0ABU3UPL8_9ACTN</name>
<feature type="region of interest" description="Disordered" evidence="1">
    <location>
        <begin position="1"/>
        <end position="34"/>
    </location>
</feature>
<evidence type="ECO:0000313" key="3">
    <source>
        <dbReference type="EMBL" id="MDU8995783.1"/>
    </source>
</evidence>
<feature type="transmembrane region" description="Helical" evidence="2">
    <location>
        <begin position="47"/>
        <end position="73"/>
    </location>
</feature>
<comment type="caution">
    <text evidence="3">The sequence shown here is derived from an EMBL/GenBank/DDBJ whole genome shotgun (WGS) entry which is preliminary data.</text>
</comment>
<protein>
    <recommendedName>
        <fullName evidence="5">Flippase GtrA (Transmembrane translocase of bactoprenol-linked glucose)</fullName>
    </recommendedName>
</protein>
<accession>A0ABU3UPL8</accession>
<feature type="compositionally biased region" description="Low complexity" evidence="1">
    <location>
        <begin position="17"/>
        <end position="28"/>
    </location>
</feature>
<evidence type="ECO:0000256" key="2">
    <source>
        <dbReference type="SAM" id="Phobius"/>
    </source>
</evidence>
<keyword evidence="2" id="KW-0472">Membrane</keyword>